<dbReference type="SFLD" id="SFLDS00003">
    <property type="entry name" value="Haloacid_Dehalogenase"/>
    <property type="match status" value="1"/>
</dbReference>
<evidence type="ECO:0000313" key="2">
    <source>
        <dbReference type="Proteomes" id="UP000076623"/>
    </source>
</evidence>
<dbReference type="GO" id="GO:0006281">
    <property type="term" value="P:DNA repair"/>
    <property type="evidence" value="ECO:0007669"/>
    <property type="project" value="TreeGrafter"/>
</dbReference>
<dbReference type="PANTHER" id="PTHR43434:SF1">
    <property type="entry name" value="PHOSPHOGLYCOLATE PHOSPHATASE"/>
    <property type="match status" value="1"/>
</dbReference>
<dbReference type="SUPFAM" id="SSF56784">
    <property type="entry name" value="HAD-like"/>
    <property type="match status" value="1"/>
</dbReference>
<dbReference type="GO" id="GO:0008967">
    <property type="term" value="F:phosphoglycolate phosphatase activity"/>
    <property type="evidence" value="ECO:0007669"/>
    <property type="project" value="TreeGrafter"/>
</dbReference>
<dbReference type="InterPro" id="IPR041492">
    <property type="entry name" value="HAD_2"/>
</dbReference>
<dbReference type="InterPro" id="IPR023214">
    <property type="entry name" value="HAD_sf"/>
</dbReference>
<dbReference type="InterPro" id="IPR036412">
    <property type="entry name" value="HAD-like_sf"/>
</dbReference>
<dbReference type="NCBIfam" id="TIGR01549">
    <property type="entry name" value="HAD-SF-IA-v1"/>
    <property type="match status" value="1"/>
</dbReference>
<sequence>MKAFIFDFDGTVADTLPVCFYAFQSVFKEYDQKEVTEKDIISMFGPSETGIIRENLTHPNTDEAIERYYLHYEEKHEELVDNNQQMLDFLSLLKEDGYLLGIVTGKAKRSLDLSLEKLGMKKYFDVFISGDDVDQPKPHPEGILKAIEMLGVSKDDVAFIGDSDADISAGKAAEVVTVGVQWLPTVQSSTFKDEPDHYMKDIHTFKQLFKINKETTYKSPN</sequence>
<dbReference type="NCBIfam" id="TIGR01509">
    <property type="entry name" value="HAD-SF-IA-v3"/>
    <property type="match status" value="1"/>
</dbReference>
<dbReference type="InterPro" id="IPR023198">
    <property type="entry name" value="PGP-like_dom2"/>
</dbReference>
<dbReference type="PANTHER" id="PTHR43434">
    <property type="entry name" value="PHOSPHOGLYCOLATE PHOSPHATASE"/>
    <property type="match status" value="1"/>
</dbReference>
<organism evidence="1 2">
    <name type="scientific">Fictibacillus phosphorivorans</name>
    <dbReference type="NCBI Taxonomy" id="1221500"/>
    <lineage>
        <taxon>Bacteria</taxon>
        <taxon>Bacillati</taxon>
        <taxon>Bacillota</taxon>
        <taxon>Bacilli</taxon>
        <taxon>Bacillales</taxon>
        <taxon>Fictibacillaceae</taxon>
        <taxon>Fictibacillus</taxon>
    </lineage>
</organism>
<dbReference type="Gene3D" id="3.40.50.1000">
    <property type="entry name" value="HAD superfamily/HAD-like"/>
    <property type="match status" value="1"/>
</dbReference>
<dbReference type="Gene3D" id="1.10.150.240">
    <property type="entry name" value="Putative phosphatase, domain 2"/>
    <property type="match status" value="1"/>
</dbReference>
<evidence type="ECO:0000313" key="1">
    <source>
        <dbReference type="EMBL" id="ANC78634.1"/>
    </source>
</evidence>
<dbReference type="STRING" id="1221500.ABE65_018260"/>
<dbReference type="RefSeq" id="WP_066398110.1">
    <property type="nucleotide sequence ID" value="NZ_CP015378.1"/>
</dbReference>
<dbReference type="InterPro" id="IPR006439">
    <property type="entry name" value="HAD-SF_hydro_IA"/>
</dbReference>
<name>A0A160IQG3_9BACL</name>
<dbReference type="SFLD" id="SFLDG01129">
    <property type="entry name" value="C1.5:_HAD__Beta-PGM__Phosphata"/>
    <property type="match status" value="1"/>
</dbReference>
<gene>
    <name evidence="1" type="ORF">ABE65_018260</name>
</gene>
<keyword evidence="2" id="KW-1185">Reference proteome</keyword>
<dbReference type="EMBL" id="CP015378">
    <property type="protein sequence ID" value="ANC78634.1"/>
    <property type="molecule type" value="Genomic_DNA"/>
</dbReference>
<dbReference type="Pfam" id="PF13419">
    <property type="entry name" value="HAD_2"/>
    <property type="match status" value="1"/>
</dbReference>
<dbReference type="SFLD" id="SFLDG01135">
    <property type="entry name" value="C1.5.6:_HAD__Beta-PGM__Phospha"/>
    <property type="match status" value="1"/>
</dbReference>
<dbReference type="InterPro" id="IPR050155">
    <property type="entry name" value="HAD-like_hydrolase_sf"/>
</dbReference>
<proteinExistence type="predicted"/>
<dbReference type="Proteomes" id="UP000076623">
    <property type="component" value="Chromosome"/>
</dbReference>
<dbReference type="PRINTS" id="PR00413">
    <property type="entry name" value="HADHALOGNASE"/>
</dbReference>
<dbReference type="KEGG" id="fpn:ABE65_018260"/>
<dbReference type="AlphaFoldDB" id="A0A160IQG3"/>
<accession>A0A160IQG3</accession>
<protein>
    <submittedName>
        <fullName evidence="1">HAD family hydrolase</fullName>
    </submittedName>
</protein>
<keyword evidence="1" id="KW-0378">Hydrolase</keyword>
<reference evidence="1 2" key="1">
    <citation type="submission" date="2016-04" db="EMBL/GenBank/DDBJ databases">
        <title>Complete genome sequence of Fictibacillus phosphorivorans G25-29, a strain toxic to nematodes.</title>
        <authorList>
            <person name="Zheng Z."/>
        </authorList>
    </citation>
    <scope>NUCLEOTIDE SEQUENCE [LARGE SCALE GENOMIC DNA]</scope>
    <source>
        <strain evidence="1 2">G25-29</strain>
    </source>
</reference>